<dbReference type="Pfam" id="PF17111">
    <property type="entry name" value="PigL_N"/>
    <property type="match status" value="1"/>
</dbReference>
<dbReference type="EMBL" id="KZ107840">
    <property type="protein sequence ID" value="OSS51699.1"/>
    <property type="molecule type" value="Genomic_DNA"/>
</dbReference>
<evidence type="ECO:0000313" key="4">
    <source>
        <dbReference type="Proteomes" id="UP000193240"/>
    </source>
</evidence>
<dbReference type="Proteomes" id="UP000193240">
    <property type="component" value="Unassembled WGS sequence"/>
</dbReference>
<gene>
    <name evidence="3" type="ORF">B5807_03156</name>
</gene>
<feature type="region of interest" description="Disordered" evidence="1">
    <location>
        <begin position="314"/>
        <end position="349"/>
    </location>
</feature>
<feature type="compositionally biased region" description="Polar residues" evidence="1">
    <location>
        <begin position="325"/>
        <end position="341"/>
    </location>
</feature>
<dbReference type="InterPro" id="IPR031348">
    <property type="entry name" value="PigL_N"/>
</dbReference>
<name>A0A1Y2M7C1_EPING</name>
<keyword evidence="4" id="KW-1185">Reference proteome</keyword>
<dbReference type="OMA" id="VCKELHE"/>
<organism evidence="3 4">
    <name type="scientific">Epicoccum nigrum</name>
    <name type="common">Soil fungus</name>
    <name type="synonym">Epicoccum purpurascens</name>
    <dbReference type="NCBI Taxonomy" id="105696"/>
    <lineage>
        <taxon>Eukaryota</taxon>
        <taxon>Fungi</taxon>
        <taxon>Dikarya</taxon>
        <taxon>Ascomycota</taxon>
        <taxon>Pezizomycotina</taxon>
        <taxon>Dothideomycetes</taxon>
        <taxon>Pleosporomycetidae</taxon>
        <taxon>Pleosporales</taxon>
        <taxon>Pleosporineae</taxon>
        <taxon>Didymellaceae</taxon>
        <taxon>Epicoccum</taxon>
    </lineage>
</organism>
<proteinExistence type="predicted"/>
<protein>
    <recommendedName>
        <fullName evidence="2">Azaphilone pigments biosynthesis cluster protein L N-terminal domain-containing protein</fullName>
    </recommendedName>
</protein>
<evidence type="ECO:0000313" key="3">
    <source>
        <dbReference type="EMBL" id="OSS51699.1"/>
    </source>
</evidence>
<accession>A0A1Y2M7C1</accession>
<reference evidence="3 4" key="1">
    <citation type="journal article" date="2017" name="Genome Announc.">
        <title>Genome sequence of the saprophytic ascomycete Epicoccum nigrum ICMP 19927 strain isolated from New Zealand.</title>
        <authorList>
            <person name="Fokin M."/>
            <person name="Fleetwood D."/>
            <person name="Weir B.S."/>
            <person name="Villas-Boas S.G."/>
        </authorList>
    </citation>
    <scope>NUCLEOTIDE SEQUENCE [LARGE SCALE GENOMIC DNA]</scope>
    <source>
        <strain evidence="3 4">ICMP 19927</strain>
    </source>
</reference>
<sequence length="349" mass="38532">MAEPTRLASSLLALISATYKSITFLYEETSRLQSQRQTIKDVLADLDALVKLLTTINRRAQQPSEVAKLEPIRVPLNCCDTVCKELHEMLAACTKRSKDSQAVVRDLLNMRYRGKSFDDMKKRLSSYKATLIITFRSVNIQDHSVTQEELLDLGGLIGGAKEDLEDQLEQLREIFATADTSLRDILKSDQAHLQSSLDSIARARRIANTILPIINIVDNRAGHGSLSLWGTDNTKPTFDLTVARNEIGVGAVSSAGTYSPETLRELMKHHSPDVALVFQELQTQSSSSRSDEKLHSLLNVISGKRNQEASYISAPGLLTRGKGSDSVSLQQPTTSRQTVTAGLSRMGRH</sequence>
<dbReference type="InParanoid" id="A0A1Y2M7C1"/>
<dbReference type="AlphaFoldDB" id="A0A1Y2M7C1"/>
<evidence type="ECO:0000259" key="2">
    <source>
        <dbReference type="Pfam" id="PF17111"/>
    </source>
</evidence>
<evidence type="ECO:0000256" key="1">
    <source>
        <dbReference type="SAM" id="MobiDB-lite"/>
    </source>
</evidence>
<feature type="domain" description="Azaphilone pigments biosynthesis cluster protein L N-terminal" evidence="2">
    <location>
        <begin position="2"/>
        <end position="195"/>
    </location>
</feature>